<feature type="region of interest" description="Disordered" evidence="10">
    <location>
        <begin position="1019"/>
        <end position="1083"/>
    </location>
</feature>
<keyword evidence="2" id="KW-0963">Cytoplasm</keyword>
<feature type="compositionally biased region" description="Low complexity" evidence="10">
    <location>
        <begin position="1045"/>
        <end position="1063"/>
    </location>
</feature>
<comment type="caution">
    <text evidence="12">The sequence shown here is derived from an EMBL/GenBank/DDBJ whole genome shotgun (WGS) entry which is preliminary data.</text>
</comment>
<feature type="non-terminal residue" evidence="12">
    <location>
        <position position="1"/>
    </location>
</feature>
<feature type="region of interest" description="Disordered" evidence="10">
    <location>
        <begin position="466"/>
        <end position="486"/>
    </location>
</feature>
<dbReference type="GO" id="GO:0008270">
    <property type="term" value="F:zinc ion binding"/>
    <property type="evidence" value="ECO:0007669"/>
    <property type="project" value="UniProtKB-KW"/>
</dbReference>
<dbReference type="AlphaFoldDB" id="A0A3E2H943"/>
<keyword evidence="4" id="KW-0479">Metal-binding</keyword>
<feature type="compositionally biased region" description="Acidic residues" evidence="10">
    <location>
        <begin position="154"/>
        <end position="164"/>
    </location>
</feature>
<keyword evidence="13" id="KW-1185">Reference proteome</keyword>
<feature type="region of interest" description="Disordered" evidence="10">
    <location>
        <begin position="388"/>
        <end position="413"/>
    </location>
</feature>
<evidence type="ECO:0000256" key="3">
    <source>
        <dbReference type="ARBA" id="ARBA00022517"/>
    </source>
</evidence>
<feature type="compositionally biased region" description="Basic and acidic residues" evidence="10">
    <location>
        <begin position="518"/>
        <end position="528"/>
    </location>
</feature>
<name>A0A3E2H943_SCYLI</name>
<feature type="region of interest" description="Disordered" evidence="10">
    <location>
        <begin position="138"/>
        <end position="212"/>
    </location>
</feature>
<evidence type="ECO:0000256" key="2">
    <source>
        <dbReference type="ARBA" id="ARBA00022490"/>
    </source>
</evidence>
<evidence type="ECO:0000256" key="1">
    <source>
        <dbReference type="ARBA" id="ARBA00004496"/>
    </source>
</evidence>
<keyword evidence="6" id="KW-0863">Zinc-finger</keyword>
<keyword evidence="7" id="KW-0862">Zinc</keyword>
<dbReference type="GO" id="GO:0003676">
    <property type="term" value="F:nucleic acid binding"/>
    <property type="evidence" value="ECO:0007669"/>
    <property type="project" value="InterPro"/>
</dbReference>
<dbReference type="GO" id="GO:0042273">
    <property type="term" value="P:ribosomal large subunit biogenesis"/>
    <property type="evidence" value="ECO:0007669"/>
    <property type="project" value="TreeGrafter"/>
</dbReference>
<feature type="compositionally biased region" description="Basic and acidic residues" evidence="10">
    <location>
        <begin position="388"/>
        <end position="411"/>
    </location>
</feature>
<dbReference type="SMART" id="SM00451">
    <property type="entry name" value="ZnF_U1"/>
    <property type="match status" value="2"/>
</dbReference>
<feature type="region of interest" description="Disordered" evidence="10">
    <location>
        <begin position="701"/>
        <end position="729"/>
    </location>
</feature>
<evidence type="ECO:0000256" key="8">
    <source>
        <dbReference type="ARBA" id="ARBA00034126"/>
    </source>
</evidence>
<evidence type="ECO:0000256" key="4">
    <source>
        <dbReference type="ARBA" id="ARBA00022723"/>
    </source>
</evidence>
<evidence type="ECO:0000313" key="13">
    <source>
        <dbReference type="Proteomes" id="UP000258309"/>
    </source>
</evidence>
<dbReference type="InterPro" id="IPR036236">
    <property type="entry name" value="Znf_C2H2_sf"/>
</dbReference>
<feature type="compositionally biased region" description="Acidic residues" evidence="10">
    <location>
        <begin position="1072"/>
        <end position="1083"/>
    </location>
</feature>
<dbReference type="PROSITE" id="PS00028">
    <property type="entry name" value="ZINC_FINGER_C2H2_1"/>
    <property type="match status" value="1"/>
</dbReference>
<dbReference type="PANTHER" id="PTHR13182:SF8">
    <property type="entry name" value="CYTOPLASMIC 60S SUBUNIT BIOGENESIS FACTOR ZNF622"/>
    <property type="match status" value="1"/>
</dbReference>
<feature type="region of interest" description="Disordered" evidence="10">
    <location>
        <begin position="319"/>
        <end position="370"/>
    </location>
</feature>
<keyword evidence="3" id="KW-0690">Ribosome biogenesis</keyword>
<evidence type="ECO:0000256" key="6">
    <source>
        <dbReference type="ARBA" id="ARBA00022771"/>
    </source>
</evidence>
<feature type="compositionally biased region" description="Polar residues" evidence="10">
    <location>
        <begin position="199"/>
        <end position="208"/>
    </location>
</feature>
<dbReference type="PANTHER" id="PTHR13182">
    <property type="entry name" value="ZINC FINGER PROTEIN 622"/>
    <property type="match status" value="1"/>
</dbReference>
<dbReference type="GO" id="GO:0005737">
    <property type="term" value="C:cytoplasm"/>
    <property type="evidence" value="ECO:0007669"/>
    <property type="project" value="UniProtKB-SubCell"/>
</dbReference>
<feature type="region of interest" description="Disordered" evidence="10">
    <location>
        <begin position="623"/>
        <end position="685"/>
    </location>
</feature>
<dbReference type="STRING" id="5539.A0A3E2H943"/>
<keyword evidence="5" id="KW-0677">Repeat</keyword>
<feature type="region of interest" description="Disordered" evidence="10">
    <location>
        <begin position="518"/>
        <end position="581"/>
    </location>
</feature>
<dbReference type="InterPro" id="IPR041661">
    <property type="entry name" value="ZN622/Rei1/Reh1_Znf-C2H2"/>
</dbReference>
<feature type="coiled-coil region" evidence="9">
    <location>
        <begin position="925"/>
        <end position="952"/>
    </location>
</feature>
<evidence type="ECO:0000256" key="9">
    <source>
        <dbReference type="SAM" id="Coils"/>
    </source>
</evidence>
<organism evidence="12 13">
    <name type="scientific">Scytalidium lignicola</name>
    <name type="common">Hyphomycete</name>
    <dbReference type="NCBI Taxonomy" id="5539"/>
    <lineage>
        <taxon>Eukaryota</taxon>
        <taxon>Fungi</taxon>
        <taxon>Dikarya</taxon>
        <taxon>Ascomycota</taxon>
        <taxon>Pezizomycotina</taxon>
        <taxon>Leotiomycetes</taxon>
        <taxon>Leotiomycetes incertae sedis</taxon>
        <taxon>Scytalidium</taxon>
    </lineage>
</organism>
<feature type="non-terminal residue" evidence="12">
    <location>
        <position position="1142"/>
    </location>
</feature>
<dbReference type="EMBL" id="NCSJ02000113">
    <property type="protein sequence ID" value="RFU29956.1"/>
    <property type="molecule type" value="Genomic_DNA"/>
</dbReference>
<reference evidence="12 13" key="1">
    <citation type="submission" date="2018-05" db="EMBL/GenBank/DDBJ databases">
        <title>Draft genome sequence of Scytalidium lignicola DSM 105466, a ubiquitous saprotrophic fungus.</title>
        <authorList>
            <person name="Buettner E."/>
            <person name="Gebauer A.M."/>
            <person name="Hofrichter M."/>
            <person name="Liers C."/>
            <person name="Kellner H."/>
        </authorList>
    </citation>
    <scope>NUCLEOTIDE SEQUENCE [LARGE SCALE GENOMIC DNA]</scope>
    <source>
        <strain evidence="12 13">DSM 105466</strain>
    </source>
</reference>
<feature type="compositionally biased region" description="Polar residues" evidence="10">
    <location>
        <begin position="561"/>
        <end position="574"/>
    </location>
</feature>
<keyword evidence="9" id="KW-0175">Coiled coil</keyword>
<feature type="domain" description="C2H2-type" evidence="11">
    <location>
        <begin position="28"/>
        <end position="50"/>
    </location>
</feature>
<evidence type="ECO:0000256" key="7">
    <source>
        <dbReference type="ARBA" id="ARBA00022833"/>
    </source>
</evidence>
<gene>
    <name evidence="12" type="ORF">B7463_g6395</name>
</gene>
<feature type="compositionally biased region" description="Polar residues" evidence="10">
    <location>
        <begin position="531"/>
        <end position="540"/>
    </location>
</feature>
<protein>
    <recommendedName>
        <fullName evidence="11">C2H2-type domain-containing protein</fullName>
    </recommendedName>
</protein>
<dbReference type="GO" id="GO:0030687">
    <property type="term" value="C:preribosome, large subunit precursor"/>
    <property type="evidence" value="ECO:0007669"/>
    <property type="project" value="TreeGrafter"/>
</dbReference>
<dbReference type="SMART" id="SM00355">
    <property type="entry name" value="ZnF_C2H2"/>
    <property type="match status" value="4"/>
</dbReference>
<evidence type="ECO:0000256" key="10">
    <source>
        <dbReference type="SAM" id="MobiDB-lite"/>
    </source>
</evidence>
<feature type="compositionally biased region" description="Polar residues" evidence="10">
    <location>
        <begin position="1035"/>
        <end position="1044"/>
    </location>
</feature>
<dbReference type="InterPro" id="IPR003604">
    <property type="entry name" value="Matrin/U1-like-C_Znf_C2H2"/>
</dbReference>
<comment type="subcellular location">
    <subcellularLocation>
        <location evidence="1">Cytoplasm</location>
    </subcellularLocation>
</comment>
<dbReference type="InterPro" id="IPR013087">
    <property type="entry name" value="Znf_C2H2_type"/>
</dbReference>
<dbReference type="Pfam" id="PF12171">
    <property type="entry name" value="zf-C2H2_jaz"/>
    <property type="match status" value="1"/>
</dbReference>
<dbReference type="SUPFAM" id="SSF57667">
    <property type="entry name" value="beta-beta-alpha zinc fingers"/>
    <property type="match status" value="1"/>
</dbReference>
<feature type="compositionally biased region" description="Acidic residues" evidence="10">
    <location>
        <begin position="321"/>
        <end position="331"/>
    </location>
</feature>
<feature type="compositionally biased region" description="Basic and acidic residues" evidence="10">
    <location>
        <begin position="708"/>
        <end position="728"/>
    </location>
</feature>
<dbReference type="InterPro" id="IPR040025">
    <property type="entry name" value="Znf622/Rei1/Reh1"/>
</dbReference>
<dbReference type="Proteomes" id="UP000258309">
    <property type="component" value="Unassembled WGS sequence"/>
</dbReference>
<accession>A0A3E2H943</accession>
<comment type="similarity">
    <text evidence="8">Belongs to the REI1 family.</text>
</comment>
<dbReference type="Pfam" id="PF12756">
    <property type="entry name" value="zf-C2H2_2"/>
    <property type="match status" value="1"/>
</dbReference>
<feature type="compositionally biased region" description="Polar residues" evidence="10">
    <location>
        <begin position="138"/>
        <end position="153"/>
    </location>
</feature>
<proteinExistence type="inferred from homology"/>
<sequence length="1142" mass="125947">MASITASRVPASGLATAAEISSTHPYTCNTCQVAFRNSELQRGHMRSDWHRYNLKRRVTSLPPISSEVFTEKVLQAQASSTAAATKAAYEKTCTACSRTYFSENAYQNHLGSQKHKANVLAERDGPSVADRDEVSSVMSSTFSLGEPTTINESIDSDAEEEFNEVIESMKKSNLKDVPPATRRPSRPHHSVELEKSGARSATASSEVTANGEKATGDTLNQCLFCTFSSPSLPLNVSHMERIHGMFIPEKNYLVNLEGLIGSLYEKIHEYHECLYCGKLKPSVFGLQTHMRDKGHCKIPFGTEDEQLEIGEFYDFTSTYSDAEEESDSEDEDPKRHGGVKLGARRAITTDDDEEIGHGDGWETDSSASSLDSADLTAVPLDQRDHQYEKLKQHSHHSHSDPRPHRNTDGWHSHAHKHAHAVFYDEYELHLPSGRTAGHRSLNRYFKQNLHNHPSPAEREQLAIEAAAADSDSEADDRVAGRNEGERGRAVVSRANGGLGMIGVSEAKKKEVQAVEKRSRKLEERERRKFQWGNNKQSNSQKHFRPSPTGAIEGAMAEQMGTPGSNADTSVNGTRLSAPKDKSCPFCHQAFTSSSLGRHLDLYIKEKNPKPADGIHDVIEIKKIRGGITRRQPRNSSAKREGSTPSGTPNAAEGRSPHNDGGNISPGLRRTNTDGSEMSKSPRKPIYIVNGATFETTGVINNIPATRNSEQRNWDGDSGDAGRRLDQRSRTVSRQMLAKSTFEQKQKMMDALDHSRAAELALRELFGAIRSSKQRIDGPSIFDYDPLGMDFPGLVLHCLPPTPTINATSPIPTPLTWSNHPPGEPQFEALKSHFKSHFHHWEISCSIANTEPKDDLSYPPQSQLHLEDDPAELIRRRQEEAIELEKQVNAHLDAVYTQWMSVPAERRGSIWTLELARHVGLKSTEIQKLRRDQELKEQEIAHLKLQVEELSRLQQPREFKLMPPSTLPITYKLMDIMAETGIMGSSVGFNLGDRNLHLDVAVERVIERWKNVVKQARSVGMASQKTLSAGIEPSTPDLSTQAQSHPQPSANATSNANATTQSTPDAGAMGSDQDAEGDAEMEDEDAFADMTEPAPVPRAPDAPMTAAATYRLTNGNGAANAVNAMDGLENTTAAMVSGYVRLG</sequence>
<evidence type="ECO:0000259" key="11">
    <source>
        <dbReference type="PROSITE" id="PS00028"/>
    </source>
</evidence>
<dbReference type="InterPro" id="IPR022755">
    <property type="entry name" value="Znf_C2H2_jaz"/>
</dbReference>
<dbReference type="OrthoDB" id="19329at2759"/>
<feature type="compositionally biased region" description="Basic and acidic residues" evidence="10">
    <location>
        <begin position="475"/>
        <end position="486"/>
    </location>
</feature>
<evidence type="ECO:0000256" key="5">
    <source>
        <dbReference type="ARBA" id="ARBA00022737"/>
    </source>
</evidence>
<evidence type="ECO:0000313" key="12">
    <source>
        <dbReference type="EMBL" id="RFU29956.1"/>
    </source>
</evidence>